<dbReference type="Gramene" id="AET4Gv20560700.1">
    <property type="protein sequence ID" value="AET4Gv20560700.1"/>
    <property type="gene ID" value="AET4Gv20560700"/>
</dbReference>
<reference evidence="1" key="4">
    <citation type="submission" date="2019-03" db="UniProtKB">
        <authorList>
            <consortium name="EnsemblPlants"/>
        </authorList>
    </citation>
    <scope>IDENTIFICATION</scope>
</reference>
<evidence type="ECO:0000313" key="1">
    <source>
        <dbReference type="EnsemblPlants" id="AET4Gv20560700.1"/>
    </source>
</evidence>
<organism evidence="1 2">
    <name type="scientific">Aegilops tauschii subsp. strangulata</name>
    <name type="common">Goatgrass</name>
    <dbReference type="NCBI Taxonomy" id="200361"/>
    <lineage>
        <taxon>Eukaryota</taxon>
        <taxon>Viridiplantae</taxon>
        <taxon>Streptophyta</taxon>
        <taxon>Embryophyta</taxon>
        <taxon>Tracheophyta</taxon>
        <taxon>Spermatophyta</taxon>
        <taxon>Magnoliopsida</taxon>
        <taxon>Liliopsida</taxon>
        <taxon>Poales</taxon>
        <taxon>Poaceae</taxon>
        <taxon>BOP clade</taxon>
        <taxon>Pooideae</taxon>
        <taxon>Triticodae</taxon>
        <taxon>Triticeae</taxon>
        <taxon>Triticinae</taxon>
        <taxon>Aegilops</taxon>
    </lineage>
</organism>
<name>A0A453IHH1_AEGTS</name>
<sequence>LLIQGSYINLAQEKMGLENMIVGSSISQPTNHQFLNPLVILHSSSSSSSYPTVALFSPVPNTELIQSTPAIEQREKCVNTTSGYCTPFVCSLSLTQPPSQATPPYKRQQNQWARPPFVFPH</sequence>
<reference evidence="1" key="3">
    <citation type="journal article" date="2017" name="Nature">
        <title>Genome sequence of the progenitor of the wheat D genome Aegilops tauschii.</title>
        <authorList>
            <person name="Luo M.C."/>
            <person name="Gu Y.Q."/>
            <person name="Puiu D."/>
            <person name="Wang H."/>
            <person name="Twardziok S.O."/>
            <person name="Deal K.R."/>
            <person name="Huo N."/>
            <person name="Zhu T."/>
            <person name="Wang L."/>
            <person name="Wang Y."/>
            <person name="McGuire P.E."/>
            <person name="Liu S."/>
            <person name="Long H."/>
            <person name="Ramasamy R.K."/>
            <person name="Rodriguez J.C."/>
            <person name="Van S.L."/>
            <person name="Yuan L."/>
            <person name="Wang Z."/>
            <person name="Xia Z."/>
            <person name="Xiao L."/>
            <person name="Anderson O.D."/>
            <person name="Ouyang S."/>
            <person name="Liang Y."/>
            <person name="Zimin A.V."/>
            <person name="Pertea G."/>
            <person name="Qi P."/>
            <person name="Bennetzen J.L."/>
            <person name="Dai X."/>
            <person name="Dawson M.W."/>
            <person name="Muller H.G."/>
            <person name="Kugler K."/>
            <person name="Rivarola-Duarte L."/>
            <person name="Spannagl M."/>
            <person name="Mayer K.F.X."/>
            <person name="Lu F.H."/>
            <person name="Bevan M.W."/>
            <person name="Leroy P."/>
            <person name="Li P."/>
            <person name="You F.M."/>
            <person name="Sun Q."/>
            <person name="Liu Z."/>
            <person name="Lyons E."/>
            <person name="Wicker T."/>
            <person name="Salzberg S.L."/>
            <person name="Devos K.M."/>
            <person name="Dvorak J."/>
        </authorList>
    </citation>
    <scope>NUCLEOTIDE SEQUENCE [LARGE SCALE GENOMIC DNA]</scope>
    <source>
        <strain evidence="1">cv. AL8/78</strain>
    </source>
</reference>
<reference evidence="2" key="1">
    <citation type="journal article" date="2014" name="Science">
        <title>Ancient hybridizations among the ancestral genomes of bread wheat.</title>
        <authorList>
            <consortium name="International Wheat Genome Sequencing Consortium,"/>
            <person name="Marcussen T."/>
            <person name="Sandve S.R."/>
            <person name="Heier L."/>
            <person name="Spannagl M."/>
            <person name="Pfeifer M."/>
            <person name="Jakobsen K.S."/>
            <person name="Wulff B.B."/>
            <person name="Steuernagel B."/>
            <person name="Mayer K.F."/>
            <person name="Olsen O.A."/>
        </authorList>
    </citation>
    <scope>NUCLEOTIDE SEQUENCE [LARGE SCALE GENOMIC DNA]</scope>
    <source>
        <strain evidence="2">cv. AL8/78</strain>
    </source>
</reference>
<protein>
    <submittedName>
        <fullName evidence="1">Uncharacterized protein</fullName>
    </submittedName>
</protein>
<accession>A0A453IHH1</accession>
<dbReference type="Proteomes" id="UP000015105">
    <property type="component" value="Chromosome 4D"/>
</dbReference>
<proteinExistence type="predicted"/>
<reference evidence="2" key="2">
    <citation type="journal article" date="2017" name="Nat. Plants">
        <title>The Aegilops tauschii genome reveals multiple impacts of transposons.</title>
        <authorList>
            <person name="Zhao G."/>
            <person name="Zou C."/>
            <person name="Li K."/>
            <person name="Wang K."/>
            <person name="Li T."/>
            <person name="Gao L."/>
            <person name="Zhang X."/>
            <person name="Wang H."/>
            <person name="Yang Z."/>
            <person name="Liu X."/>
            <person name="Jiang W."/>
            <person name="Mao L."/>
            <person name="Kong X."/>
            <person name="Jiao Y."/>
            <person name="Jia J."/>
        </authorList>
    </citation>
    <scope>NUCLEOTIDE SEQUENCE [LARGE SCALE GENOMIC DNA]</scope>
    <source>
        <strain evidence="2">cv. AL8/78</strain>
    </source>
</reference>
<reference evidence="1" key="5">
    <citation type="journal article" date="2021" name="G3 (Bethesda)">
        <title>Aegilops tauschii genome assembly Aet v5.0 features greater sequence contiguity and improved annotation.</title>
        <authorList>
            <person name="Wang L."/>
            <person name="Zhu T."/>
            <person name="Rodriguez J.C."/>
            <person name="Deal K.R."/>
            <person name="Dubcovsky J."/>
            <person name="McGuire P.E."/>
            <person name="Lux T."/>
            <person name="Spannagl M."/>
            <person name="Mayer K.F.X."/>
            <person name="Baldrich P."/>
            <person name="Meyers B.C."/>
            <person name="Huo N."/>
            <person name="Gu Y.Q."/>
            <person name="Zhou H."/>
            <person name="Devos K.M."/>
            <person name="Bennetzen J.L."/>
            <person name="Unver T."/>
            <person name="Budak H."/>
            <person name="Gulick P.J."/>
            <person name="Galiba G."/>
            <person name="Kalapos B."/>
            <person name="Nelson D.R."/>
            <person name="Li P."/>
            <person name="You F.M."/>
            <person name="Luo M.C."/>
            <person name="Dvorak J."/>
        </authorList>
    </citation>
    <scope>NUCLEOTIDE SEQUENCE [LARGE SCALE GENOMIC DNA]</scope>
    <source>
        <strain evidence="1">cv. AL8/78</strain>
    </source>
</reference>
<dbReference type="EnsemblPlants" id="AET4Gv20560700.1">
    <property type="protein sequence ID" value="AET4Gv20560700.1"/>
    <property type="gene ID" value="AET4Gv20560700"/>
</dbReference>
<dbReference type="AlphaFoldDB" id="A0A453IHH1"/>
<evidence type="ECO:0000313" key="2">
    <source>
        <dbReference type="Proteomes" id="UP000015105"/>
    </source>
</evidence>
<keyword evidence="2" id="KW-1185">Reference proteome</keyword>